<keyword evidence="3" id="KW-0132">Cell division</keyword>
<dbReference type="GO" id="GO:0004222">
    <property type="term" value="F:metalloendopeptidase activity"/>
    <property type="evidence" value="ECO:0007669"/>
    <property type="project" value="TreeGrafter"/>
</dbReference>
<name>A0A1S7LL46_MAGMO</name>
<feature type="coiled-coil region" evidence="1">
    <location>
        <begin position="30"/>
        <end position="78"/>
    </location>
</feature>
<organism evidence="3">
    <name type="scientific">Magnetococcus massalia (strain MO-1)</name>
    <dbReference type="NCBI Taxonomy" id="451514"/>
    <lineage>
        <taxon>Bacteria</taxon>
        <taxon>Pseudomonadati</taxon>
        <taxon>Pseudomonadota</taxon>
        <taxon>Magnetococcia</taxon>
        <taxon>Magnetococcales</taxon>
        <taxon>Magnetococcaceae</taxon>
        <taxon>Magnetococcus</taxon>
    </lineage>
</organism>
<dbReference type="PANTHER" id="PTHR21666:SF270">
    <property type="entry name" value="MUREIN HYDROLASE ACTIVATOR ENVC"/>
    <property type="match status" value="1"/>
</dbReference>
<evidence type="ECO:0000256" key="1">
    <source>
        <dbReference type="SAM" id="Coils"/>
    </source>
</evidence>
<proteinExistence type="predicted"/>
<dbReference type="PANTHER" id="PTHR21666">
    <property type="entry name" value="PEPTIDASE-RELATED"/>
    <property type="match status" value="1"/>
</dbReference>
<dbReference type="CDD" id="cd12797">
    <property type="entry name" value="M23_peptidase"/>
    <property type="match status" value="1"/>
</dbReference>
<accession>A0A1S7LL46</accession>
<dbReference type="InterPro" id="IPR050570">
    <property type="entry name" value="Cell_wall_metabolism_enzyme"/>
</dbReference>
<evidence type="ECO:0000313" key="3">
    <source>
        <dbReference type="EMBL" id="CRH07358.1"/>
    </source>
</evidence>
<dbReference type="Gene3D" id="2.70.70.10">
    <property type="entry name" value="Glucose Permease (Domain IIA)"/>
    <property type="match status" value="1"/>
</dbReference>
<dbReference type="InterPro" id="IPR016047">
    <property type="entry name" value="M23ase_b-sheet_dom"/>
</dbReference>
<keyword evidence="3" id="KW-0131">Cell cycle</keyword>
<dbReference type="GO" id="GO:0051301">
    <property type="term" value="P:cell division"/>
    <property type="evidence" value="ECO:0007669"/>
    <property type="project" value="UniProtKB-KW"/>
</dbReference>
<dbReference type="GO" id="GO:0006508">
    <property type="term" value="P:proteolysis"/>
    <property type="evidence" value="ECO:0007669"/>
    <property type="project" value="UniProtKB-KW"/>
</dbReference>
<dbReference type="AlphaFoldDB" id="A0A1S7LL46"/>
<dbReference type="Pfam" id="PF01551">
    <property type="entry name" value="Peptidase_M23"/>
    <property type="match status" value="1"/>
</dbReference>
<keyword evidence="3" id="KW-0645">Protease</keyword>
<evidence type="ECO:0000259" key="2">
    <source>
        <dbReference type="Pfam" id="PF01551"/>
    </source>
</evidence>
<dbReference type="InterPro" id="IPR011055">
    <property type="entry name" value="Dup_hybrid_motif"/>
</dbReference>
<keyword evidence="1" id="KW-0175">Coiled coil</keyword>
<protein>
    <submittedName>
        <fullName evidence="3">Putative protease with a role in cell division</fullName>
    </submittedName>
</protein>
<feature type="domain" description="M23ase beta-sheet core" evidence="2">
    <location>
        <begin position="277"/>
        <end position="368"/>
    </location>
</feature>
<sequence>MLLLLLSTTAQPLFAASGDAERLARSKVKLASIVDRLRDEQKALEKARGQERSLLDELDRLDRELADKRTKLVEITQQDRAIKNLLPTLNARVDAQKMAMAKQQQLLAGHLRLFYGMGGKDALRMLAPRQHAQATMQHMTYFRYLIQARNKQFQRYHQTVQDLQLAIKEQRHAIENLKKLKQHEGTVRQALEVKKVERTRLLSQVQERRELHSHKVAELKEAYRKLGAFVKRLTSAIDKEAPSPRVVETGPSFAPIRAMRGKLNHPVSVAYKKRGPGLFYVAKQNTPVRAIYRGQVVYADWFKGYGQLMILHHGDKIYSLYGHNRRLLASQGDWVEEGDPVAEVGDSGALDGVAGLYFEIRAKGQTVNSRRWLHK</sequence>
<feature type="coiled-coil region" evidence="1">
    <location>
        <begin position="160"/>
        <end position="222"/>
    </location>
</feature>
<dbReference type="EMBL" id="LO017727">
    <property type="protein sequence ID" value="CRH07358.1"/>
    <property type="molecule type" value="Genomic_DNA"/>
</dbReference>
<gene>
    <name evidence="3" type="ORF">MAGMO_3218</name>
</gene>
<keyword evidence="3" id="KW-0378">Hydrolase</keyword>
<reference evidence="3" key="1">
    <citation type="submission" date="2015-04" db="EMBL/GenBank/DDBJ databases">
        <authorList>
            <person name="Syromyatnikov M.Y."/>
            <person name="Popov V.N."/>
        </authorList>
    </citation>
    <scope>NUCLEOTIDE SEQUENCE</scope>
    <source>
        <strain evidence="3">MO-1</strain>
    </source>
</reference>
<dbReference type="Gene3D" id="6.10.250.3150">
    <property type="match status" value="1"/>
</dbReference>
<dbReference type="SUPFAM" id="SSF51261">
    <property type="entry name" value="Duplicated hybrid motif"/>
    <property type="match status" value="1"/>
</dbReference>